<dbReference type="Pfam" id="PF01558">
    <property type="entry name" value="POR"/>
    <property type="match status" value="1"/>
</dbReference>
<dbReference type="GO" id="GO:0016903">
    <property type="term" value="F:oxidoreductase activity, acting on the aldehyde or oxo group of donors"/>
    <property type="evidence" value="ECO:0007669"/>
    <property type="project" value="InterPro"/>
</dbReference>
<gene>
    <name evidence="5" type="ORF">GR183_00910</name>
</gene>
<sequence>MTARPGEIHSQMAGVIKIAVLALGGQGGGVLSTWIADLARRRGWLAQVTSVAGVAQRTGATIYYIEAAPDKGRAPVFALSPAEGDVDILLAAELMEAGRAIQRGFVTPDRTVLIASSHRAYATAEKTVPGDGLASSEEVATAAAIAAKELVLFDMQKIAEGAGSVISASLFGALGGSGALPFPRSEFEATIRASGRGVEASLSAFADAWARAEEGETSKQGEGAPGTPRVGEPQGPAKALEEWRRLEARAAALPEPARDMAQAGLRKVVDFLDPAYGAEYLDRLDRVLAIDSANRDWALTDMAAKYLANAMVYDDVIRVADLKTRASRFSRIRGEMHVSGEHVLHLTEFMHPRAEEAIGVLPAKWARWIEARPRLFAWIDRRINCGRRVRTDGLFWFGALYLLAGLRRYRRSLRRHEIELEHLERWYALALDTAKRDYALGVEILACRRLIKGYSDTHSRGTSKFDRVLSALEMLDGRADAADWLRRLREAALQDEKGEALEGALKTVKSFA</sequence>
<dbReference type="PANTHER" id="PTHR43854">
    <property type="entry name" value="INDOLEPYRUVATE OXIDOREDUCTASE SUBUNIT IORB"/>
    <property type="match status" value="1"/>
</dbReference>
<evidence type="ECO:0000256" key="2">
    <source>
        <dbReference type="SAM" id="MobiDB-lite"/>
    </source>
</evidence>
<comment type="caution">
    <text evidence="5">The sequence shown here is derived from an EMBL/GenBank/DDBJ whole genome shotgun (WGS) entry which is preliminary data.</text>
</comment>
<keyword evidence="5" id="KW-0670">Pyruvate</keyword>
<dbReference type="InterPro" id="IPR046667">
    <property type="entry name" value="DUF6537"/>
</dbReference>
<organism evidence="5 6">
    <name type="scientific">Stappia sediminis</name>
    <dbReference type="NCBI Taxonomy" id="2692190"/>
    <lineage>
        <taxon>Bacteria</taxon>
        <taxon>Pseudomonadati</taxon>
        <taxon>Pseudomonadota</taxon>
        <taxon>Alphaproteobacteria</taxon>
        <taxon>Hyphomicrobiales</taxon>
        <taxon>Stappiaceae</taxon>
        <taxon>Stappia</taxon>
    </lineage>
</organism>
<dbReference type="InterPro" id="IPR052198">
    <property type="entry name" value="IorB_Oxidoreductase"/>
</dbReference>
<dbReference type="Proteomes" id="UP000433101">
    <property type="component" value="Unassembled WGS sequence"/>
</dbReference>
<protein>
    <submittedName>
        <fullName evidence="5">Indolepyruvate oxidoreductase subunit beta family protein</fullName>
    </submittedName>
</protein>
<dbReference type="RefSeq" id="WP_160773706.1">
    <property type="nucleotide sequence ID" value="NZ_WUMV01000001.1"/>
</dbReference>
<keyword evidence="6" id="KW-1185">Reference proteome</keyword>
<dbReference type="PANTHER" id="PTHR43854:SF1">
    <property type="entry name" value="INDOLEPYRUVATE OXIDOREDUCTASE SUBUNIT IORB"/>
    <property type="match status" value="1"/>
</dbReference>
<evidence type="ECO:0000259" key="3">
    <source>
        <dbReference type="Pfam" id="PF01558"/>
    </source>
</evidence>
<dbReference type="InterPro" id="IPR002869">
    <property type="entry name" value="Pyrv_flavodox_OxRed_cen"/>
</dbReference>
<feature type="domain" description="Pyruvate/ketoisovalerate oxidoreductase catalytic" evidence="3">
    <location>
        <begin position="24"/>
        <end position="208"/>
    </location>
</feature>
<dbReference type="NCBIfam" id="NF006179">
    <property type="entry name" value="PRK08312.1"/>
    <property type="match status" value="1"/>
</dbReference>
<dbReference type="SUPFAM" id="SSF53323">
    <property type="entry name" value="Pyruvate-ferredoxin oxidoreductase, PFOR, domain III"/>
    <property type="match status" value="1"/>
</dbReference>
<proteinExistence type="predicted"/>
<keyword evidence="1" id="KW-0560">Oxidoreductase</keyword>
<evidence type="ECO:0000256" key="1">
    <source>
        <dbReference type="ARBA" id="ARBA00023002"/>
    </source>
</evidence>
<feature type="domain" description="DUF6537" evidence="4">
    <location>
        <begin position="258"/>
        <end position="469"/>
    </location>
</feature>
<evidence type="ECO:0000313" key="5">
    <source>
        <dbReference type="EMBL" id="MXN63450.1"/>
    </source>
</evidence>
<dbReference type="InterPro" id="IPR019752">
    <property type="entry name" value="Pyrv/ketoisovalerate_OxRed_cat"/>
</dbReference>
<accession>A0A7X3S5T6</accession>
<dbReference type="Pfam" id="PF20169">
    <property type="entry name" value="DUF6537"/>
    <property type="match status" value="1"/>
</dbReference>
<evidence type="ECO:0000313" key="6">
    <source>
        <dbReference type="Proteomes" id="UP000433101"/>
    </source>
</evidence>
<dbReference type="Gene3D" id="3.40.920.10">
    <property type="entry name" value="Pyruvate-ferredoxin oxidoreductase, PFOR, domain III"/>
    <property type="match status" value="1"/>
</dbReference>
<name>A0A7X3S5T6_9HYPH</name>
<evidence type="ECO:0000259" key="4">
    <source>
        <dbReference type="Pfam" id="PF20169"/>
    </source>
</evidence>
<feature type="region of interest" description="Disordered" evidence="2">
    <location>
        <begin position="212"/>
        <end position="237"/>
    </location>
</feature>
<reference evidence="5 6" key="1">
    <citation type="submission" date="2019-12" db="EMBL/GenBank/DDBJ databases">
        <authorList>
            <person name="Li M."/>
        </authorList>
    </citation>
    <scope>NUCLEOTIDE SEQUENCE [LARGE SCALE GENOMIC DNA]</scope>
    <source>
        <strain evidence="5 6">GBMRC 2046</strain>
    </source>
</reference>
<dbReference type="EMBL" id="WUMV01000001">
    <property type="protein sequence ID" value="MXN63450.1"/>
    <property type="molecule type" value="Genomic_DNA"/>
</dbReference>
<dbReference type="AlphaFoldDB" id="A0A7X3S5T6"/>